<proteinExistence type="predicted"/>
<dbReference type="EMBL" id="FAXN01000038">
    <property type="protein sequence ID" value="CUV65492.1"/>
    <property type="molecule type" value="Genomic_DNA"/>
</dbReference>
<gene>
    <name evidence="1" type="ORF">BN3087_380008</name>
</gene>
<dbReference type="AlphaFoldDB" id="A0A0S4XMG2"/>
<name>A0A0S4XMG2_9BACT</name>
<evidence type="ECO:0000313" key="1">
    <source>
        <dbReference type="EMBL" id="CUV65492.1"/>
    </source>
</evidence>
<reference evidence="1" key="1">
    <citation type="submission" date="2015-11" db="EMBL/GenBank/DDBJ databases">
        <authorList>
            <person name="Zhang Y."/>
            <person name="Guo Z."/>
        </authorList>
    </citation>
    <scope>NUCLEOTIDE SEQUENCE</scope>
    <source>
        <strain evidence="1">BN30871</strain>
    </source>
</reference>
<organism evidence="1">
    <name type="scientific">Sulfurovum sp. enrichment culture clone C5</name>
    <dbReference type="NCBI Taxonomy" id="497650"/>
    <lineage>
        <taxon>Bacteria</taxon>
        <taxon>Pseudomonadati</taxon>
        <taxon>Campylobacterota</taxon>
        <taxon>Epsilonproteobacteria</taxon>
        <taxon>Campylobacterales</taxon>
        <taxon>Sulfurovaceae</taxon>
        <taxon>Sulfurovum</taxon>
        <taxon>environmental samples</taxon>
    </lineage>
</organism>
<sequence length="159" mass="18220">MIYDELLKLETSKQSPHSPGIIQNNELVARLLVPEYIDDDGQVLASAFSHSDISVLRCIYDFESNKNLTIKQLLSNPKNIYKGYITAKICSLRNITYENLSSRLCYVIDSATKDKIGHADIKKITKRILNNTNIVLSEKRLKKFIESKILDVFDKEIKQ</sequence>
<accession>A0A0S4XMG2</accession>
<protein>
    <submittedName>
        <fullName evidence="1">Uncharacterized protein</fullName>
    </submittedName>
</protein>